<dbReference type="CDD" id="cd01650">
    <property type="entry name" value="RT_nLTR_like"/>
    <property type="match status" value="1"/>
</dbReference>
<dbReference type="InterPro" id="IPR000477">
    <property type="entry name" value="RT_dom"/>
</dbReference>
<accession>A0A8H5AV85</accession>
<dbReference type="AlphaFoldDB" id="A0A8H5AV85"/>
<comment type="caution">
    <text evidence="4">The sequence shown here is derived from an EMBL/GenBank/DDBJ whole genome shotgun (WGS) entry which is preliminary data.</text>
</comment>
<dbReference type="Gene3D" id="3.30.420.10">
    <property type="entry name" value="Ribonuclease H-like superfamily/Ribonuclease H"/>
    <property type="match status" value="1"/>
</dbReference>
<dbReference type="OrthoDB" id="3049395at2759"/>
<feature type="coiled-coil region" evidence="1">
    <location>
        <begin position="210"/>
        <end position="237"/>
    </location>
</feature>
<dbReference type="PROSITE" id="PS50879">
    <property type="entry name" value="RNASE_H_1"/>
    <property type="match status" value="1"/>
</dbReference>
<feature type="domain" description="RNase H type-1" evidence="3">
    <location>
        <begin position="25"/>
        <end position="161"/>
    </location>
</feature>
<feature type="domain" description="Reverse transcriptase" evidence="2">
    <location>
        <begin position="365"/>
        <end position="640"/>
    </location>
</feature>
<dbReference type="Pfam" id="PF00075">
    <property type="entry name" value="RNase_H"/>
    <property type="match status" value="1"/>
</dbReference>
<dbReference type="InterPro" id="IPR002156">
    <property type="entry name" value="RNaseH_domain"/>
</dbReference>
<sequence length="1001" mass="111822">MIAAVESKAGPDQALQRIYGPVYVESKEVQVYVDGSSIGNGMPDARAGSGVFFGPGNRKNLAVRVPDEQSNGRAEVYAILCALRAVNDHQSLVIYSDSTYAIGMLTVWASKKAAIGWRVTNGDLFRDIVALIERRPAPVTAHNDGADELAKEGALAPDVPPYEPVDWRAAKSGLGVCRCDPCSSRGPVLAVDKVQWWLGERRGHALPKSAETEEEAENAATEEHERVRARQKELRMELLNAPTDREFWRVFKRLWCASSFEEGDFTAEELRVVFEARMNPVVPTPPSFDSGRLELNKLAAAVSLQGSTTDETPLRSFSRWFVLGDIEEAKVRIRRKLDAATGEDQVSYRDIFDMDNERLLELCNRCLEMGGAPSSWLRTQLVGLCKKDKPKDVPESYRTIGLESCFLKFMTLLIDERLVEWAERSKILPPSQNGFRKGYRTNNNAFILQAAVDKAVSERRPLYAAFVDLTNAFPSTEHATLWLKLRRLGAGGRVFDWLRWLYQYGEMSYVVSHGGEKSSEFKSSVGILIGDTCSPVLWALYMSDLPQFIPKDVDDVALDGVAVTNVEQADDVLLMSTSEEGLRRKIEGIYRWCSVNFMLFNETKSVVLVFGGSAGKQVFEWGDGGEMAIKEEVVYLGFHLSTRAAARSRYGTGIFRKHYDAKAATAARIAGAVRGVEQLTGPLPVACCTRLYMALVDPHLTHGADVVIDNNVKALSKLLKVQKSYIRMAMGLHPFCSATVLFTETGLLPLQSRRLSLLIRYLLYVLESPAELVKSAFRESIRLDFEGRVSWVTSLRQAVAALPYECAFPDPNGLLCSDTVTALLGEVMGGVGAWLQRSVDENGRLSLLHGRREPDEAGDLTVKTPLKLRYYLKVAHPGYRRALTRVLLSEHKYAVEILRWKRPYARRLCRFCSGAVETVEHLWMWCAGHPDLRAAREVFMVDVWRAASVVDRAKLVALDDDAGAQLVLLLTSRDWVTIVAAYAYNIEHLIEKVPIPRERPR</sequence>
<evidence type="ECO:0008006" key="6">
    <source>
        <dbReference type="Google" id="ProtNLM"/>
    </source>
</evidence>
<dbReference type="Pfam" id="PF00078">
    <property type="entry name" value="RVT_1"/>
    <property type="match status" value="1"/>
</dbReference>
<protein>
    <recommendedName>
        <fullName evidence="6">Reverse transcriptase domain-containing protein</fullName>
    </recommendedName>
</protein>
<dbReference type="GO" id="GO:0003676">
    <property type="term" value="F:nucleic acid binding"/>
    <property type="evidence" value="ECO:0007669"/>
    <property type="project" value="InterPro"/>
</dbReference>
<dbReference type="CDD" id="cd09280">
    <property type="entry name" value="RNase_HI_eukaryote_like"/>
    <property type="match status" value="1"/>
</dbReference>
<evidence type="ECO:0000313" key="5">
    <source>
        <dbReference type="Proteomes" id="UP000541558"/>
    </source>
</evidence>
<reference evidence="4 5" key="1">
    <citation type="journal article" date="2020" name="ISME J.">
        <title>Uncovering the hidden diversity of litter-decomposition mechanisms in mushroom-forming fungi.</title>
        <authorList>
            <person name="Floudas D."/>
            <person name="Bentzer J."/>
            <person name="Ahren D."/>
            <person name="Johansson T."/>
            <person name="Persson P."/>
            <person name="Tunlid A."/>
        </authorList>
    </citation>
    <scope>NUCLEOTIDE SEQUENCE [LARGE SCALE GENOMIC DNA]</scope>
    <source>
        <strain evidence="4 5">CBS 175.51</strain>
    </source>
</reference>
<dbReference type="PANTHER" id="PTHR33332">
    <property type="entry name" value="REVERSE TRANSCRIPTASE DOMAIN-CONTAINING PROTEIN"/>
    <property type="match status" value="1"/>
</dbReference>
<evidence type="ECO:0000259" key="3">
    <source>
        <dbReference type="PROSITE" id="PS50879"/>
    </source>
</evidence>
<name>A0A8H5AV85_9AGAR</name>
<evidence type="ECO:0000256" key="1">
    <source>
        <dbReference type="SAM" id="Coils"/>
    </source>
</evidence>
<dbReference type="EMBL" id="JAACJK010000227">
    <property type="protein sequence ID" value="KAF5311371.1"/>
    <property type="molecule type" value="Genomic_DNA"/>
</dbReference>
<keyword evidence="5" id="KW-1185">Reference proteome</keyword>
<organism evidence="4 5">
    <name type="scientific">Ephemerocybe angulata</name>
    <dbReference type="NCBI Taxonomy" id="980116"/>
    <lineage>
        <taxon>Eukaryota</taxon>
        <taxon>Fungi</taxon>
        <taxon>Dikarya</taxon>
        <taxon>Basidiomycota</taxon>
        <taxon>Agaricomycotina</taxon>
        <taxon>Agaricomycetes</taxon>
        <taxon>Agaricomycetidae</taxon>
        <taxon>Agaricales</taxon>
        <taxon>Agaricineae</taxon>
        <taxon>Psathyrellaceae</taxon>
        <taxon>Ephemerocybe</taxon>
    </lineage>
</organism>
<dbReference type="PROSITE" id="PS50878">
    <property type="entry name" value="RT_POL"/>
    <property type="match status" value="1"/>
</dbReference>
<dbReference type="InterPro" id="IPR036397">
    <property type="entry name" value="RNaseH_sf"/>
</dbReference>
<dbReference type="Proteomes" id="UP000541558">
    <property type="component" value="Unassembled WGS sequence"/>
</dbReference>
<evidence type="ECO:0000313" key="4">
    <source>
        <dbReference type="EMBL" id="KAF5311371.1"/>
    </source>
</evidence>
<dbReference type="InterPro" id="IPR012337">
    <property type="entry name" value="RNaseH-like_sf"/>
</dbReference>
<evidence type="ECO:0000259" key="2">
    <source>
        <dbReference type="PROSITE" id="PS50878"/>
    </source>
</evidence>
<gene>
    <name evidence="4" type="ORF">D9611_012571</name>
</gene>
<dbReference type="GO" id="GO:0004523">
    <property type="term" value="F:RNA-DNA hybrid ribonuclease activity"/>
    <property type="evidence" value="ECO:0007669"/>
    <property type="project" value="InterPro"/>
</dbReference>
<keyword evidence="1" id="KW-0175">Coiled coil</keyword>
<proteinExistence type="predicted"/>
<dbReference type="SUPFAM" id="SSF53098">
    <property type="entry name" value="Ribonuclease H-like"/>
    <property type="match status" value="1"/>
</dbReference>